<keyword evidence="1" id="KW-0378">Hydrolase</keyword>
<dbReference type="EMBL" id="QGDD01000001">
    <property type="protein sequence ID" value="PWN04399.1"/>
    <property type="molecule type" value="Genomic_DNA"/>
</dbReference>
<dbReference type="Pfam" id="PF05362">
    <property type="entry name" value="Lon_C"/>
    <property type="match status" value="1"/>
</dbReference>
<comment type="caution">
    <text evidence="4">The sequence shown here is derived from an EMBL/GenBank/DDBJ whole genome shotgun (WGS) entry which is preliminary data.</text>
</comment>
<dbReference type="SUPFAM" id="SSF50156">
    <property type="entry name" value="PDZ domain-like"/>
    <property type="match status" value="1"/>
</dbReference>
<dbReference type="AlphaFoldDB" id="A0A316TM97"/>
<feature type="active site" evidence="1">
    <location>
        <position position="291"/>
    </location>
</feature>
<dbReference type="OrthoDB" id="2356897at2"/>
<dbReference type="InterPro" id="IPR001478">
    <property type="entry name" value="PDZ"/>
</dbReference>
<comment type="catalytic activity">
    <reaction evidence="1">
        <text>Hydrolysis of proteins in presence of ATP.</text>
        <dbReference type="EC" id="3.4.21.53"/>
    </reaction>
</comment>
<dbReference type="PROSITE" id="PS51786">
    <property type="entry name" value="LON_PROTEOLYTIC"/>
    <property type="match status" value="1"/>
</dbReference>
<dbReference type="InterPro" id="IPR027065">
    <property type="entry name" value="Lon_Prtase"/>
</dbReference>
<dbReference type="RefSeq" id="WP_109691902.1">
    <property type="nucleotide sequence ID" value="NZ_QGDD01000001.1"/>
</dbReference>
<name>A0A316TM97_9ACTN</name>
<keyword evidence="1" id="KW-0645">Protease</keyword>
<feature type="domain" description="Lon proteolytic" evidence="3">
    <location>
        <begin position="240"/>
        <end position="338"/>
    </location>
</feature>
<dbReference type="Gene3D" id="3.30.230.10">
    <property type="match status" value="1"/>
</dbReference>
<accession>A0A316TM97</accession>
<protein>
    <recommendedName>
        <fullName evidence="1">endopeptidase La</fullName>
        <ecNumber evidence="1">3.4.21.53</ecNumber>
    </recommendedName>
</protein>
<dbReference type="PROSITE" id="PS50106">
    <property type="entry name" value="PDZ"/>
    <property type="match status" value="1"/>
</dbReference>
<dbReference type="GO" id="GO:0006508">
    <property type="term" value="P:proteolysis"/>
    <property type="evidence" value="ECO:0007669"/>
    <property type="project" value="UniProtKB-KW"/>
</dbReference>
<proteinExistence type="inferred from homology"/>
<dbReference type="InterPro" id="IPR020568">
    <property type="entry name" value="Ribosomal_Su5_D2-typ_SF"/>
</dbReference>
<dbReference type="GO" id="GO:0004176">
    <property type="term" value="F:ATP-dependent peptidase activity"/>
    <property type="evidence" value="ECO:0007669"/>
    <property type="project" value="UniProtKB-UniRule"/>
</dbReference>
<dbReference type="Proteomes" id="UP000245507">
    <property type="component" value="Unassembled WGS sequence"/>
</dbReference>
<keyword evidence="5" id="KW-1185">Reference proteome</keyword>
<dbReference type="Gene3D" id="2.30.42.10">
    <property type="match status" value="1"/>
</dbReference>
<evidence type="ECO:0000259" key="3">
    <source>
        <dbReference type="PROSITE" id="PS51786"/>
    </source>
</evidence>
<dbReference type="EC" id="3.4.21.53" evidence="1"/>
<feature type="domain" description="PDZ" evidence="2">
    <location>
        <begin position="116"/>
        <end position="198"/>
    </location>
</feature>
<dbReference type="Pfam" id="PF13180">
    <property type="entry name" value="PDZ_2"/>
    <property type="match status" value="1"/>
</dbReference>
<dbReference type="SMART" id="SM00228">
    <property type="entry name" value="PDZ"/>
    <property type="match status" value="1"/>
</dbReference>
<dbReference type="GO" id="GO:0005524">
    <property type="term" value="F:ATP binding"/>
    <property type="evidence" value="ECO:0007669"/>
    <property type="project" value="InterPro"/>
</dbReference>
<reference evidence="4 5" key="1">
    <citation type="submission" date="2018-05" db="EMBL/GenBank/DDBJ databases">
        <title>Nocardioides silvaticus genome.</title>
        <authorList>
            <person name="Li C."/>
            <person name="Wang G."/>
        </authorList>
    </citation>
    <scope>NUCLEOTIDE SEQUENCE [LARGE SCALE GENOMIC DNA]</scope>
    <source>
        <strain evidence="4 5">CCTCC AB 2018079</strain>
    </source>
</reference>
<dbReference type="SUPFAM" id="SSF54211">
    <property type="entry name" value="Ribosomal protein S5 domain 2-like"/>
    <property type="match status" value="1"/>
</dbReference>
<feature type="active site" evidence="1">
    <location>
        <position position="246"/>
    </location>
</feature>
<dbReference type="InterPro" id="IPR008269">
    <property type="entry name" value="Lon_proteolytic"/>
</dbReference>
<dbReference type="InterPro" id="IPR014721">
    <property type="entry name" value="Ribsml_uS5_D2-typ_fold_subgr"/>
</dbReference>
<keyword evidence="1" id="KW-0720">Serine protease</keyword>
<dbReference type="PANTHER" id="PTHR10046">
    <property type="entry name" value="ATP DEPENDENT LON PROTEASE FAMILY MEMBER"/>
    <property type="match status" value="1"/>
</dbReference>
<evidence type="ECO:0000313" key="4">
    <source>
        <dbReference type="EMBL" id="PWN04399.1"/>
    </source>
</evidence>
<dbReference type="GO" id="GO:0030163">
    <property type="term" value="P:protein catabolic process"/>
    <property type="evidence" value="ECO:0007669"/>
    <property type="project" value="InterPro"/>
</dbReference>
<dbReference type="GO" id="GO:0004252">
    <property type="term" value="F:serine-type endopeptidase activity"/>
    <property type="evidence" value="ECO:0007669"/>
    <property type="project" value="UniProtKB-UniRule"/>
</dbReference>
<comment type="similarity">
    <text evidence="1">Belongs to the peptidase S16 family.</text>
</comment>
<evidence type="ECO:0000256" key="1">
    <source>
        <dbReference type="PROSITE-ProRule" id="PRU01122"/>
    </source>
</evidence>
<sequence>MTQRWIAFSVAAPLTFLLLVLAAFAPLPYSIYTPGPTFDILAKDANEAEIIQVAGHKTYRDDGQIRFTTVQSSPRGQKKSLFEALGAWLDPDEAVVPYDIAHPPNQTAEDEERDGAVSMIGSQDAAIAVALRELGYEVDTGIQVAFVDEEGAAFGDLRVRDKLLEVDGEPVRGSQDVVDAVEQHGPGDPVSLLIERNRKKMTVEIEPVETTVEGVKAPRIGISLGIGYDFPFDVTLQVDPQIGGPSAGLMFSLAIYDTLTPGPLTDGETVAGTGELFDDGTVGPIGGIEQKIAGAEDAGAELFFVPEANCDDVEGLDTDLTLVKATTMHESLEALEAWADDRDADLPSC</sequence>
<dbReference type="InterPro" id="IPR036034">
    <property type="entry name" value="PDZ_sf"/>
</dbReference>
<evidence type="ECO:0000259" key="2">
    <source>
        <dbReference type="PROSITE" id="PS50106"/>
    </source>
</evidence>
<evidence type="ECO:0000313" key="5">
    <source>
        <dbReference type="Proteomes" id="UP000245507"/>
    </source>
</evidence>
<gene>
    <name evidence="4" type="ORF">DJ010_01800</name>
</gene>
<organism evidence="4 5">
    <name type="scientific">Nocardioides silvaticus</name>
    <dbReference type="NCBI Taxonomy" id="2201891"/>
    <lineage>
        <taxon>Bacteria</taxon>
        <taxon>Bacillati</taxon>
        <taxon>Actinomycetota</taxon>
        <taxon>Actinomycetes</taxon>
        <taxon>Propionibacteriales</taxon>
        <taxon>Nocardioidaceae</taxon>
        <taxon>Nocardioides</taxon>
    </lineage>
</organism>